<dbReference type="Proteomes" id="UP001498421">
    <property type="component" value="Unassembled WGS sequence"/>
</dbReference>
<organism evidence="1 2">
    <name type="scientific">Neonectria magnoliae</name>
    <dbReference type="NCBI Taxonomy" id="2732573"/>
    <lineage>
        <taxon>Eukaryota</taxon>
        <taxon>Fungi</taxon>
        <taxon>Dikarya</taxon>
        <taxon>Ascomycota</taxon>
        <taxon>Pezizomycotina</taxon>
        <taxon>Sordariomycetes</taxon>
        <taxon>Hypocreomycetidae</taxon>
        <taxon>Hypocreales</taxon>
        <taxon>Nectriaceae</taxon>
        <taxon>Neonectria</taxon>
    </lineage>
</organism>
<dbReference type="EMBL" id="JAZAVK010000105">
    <property type="protein sequence ID" value="KAK7422775.1"/>
    <property type="molecule type" value="Genomic_DNA"/>
</dbReference>
<accession>A0ABR1HNH7</accession>
<gene>
    <name evidence="1" type="ORF">QQZ08_009400</name>
</gene>
<evidence type="ECO:0000313" key="2">
    <source>
        <dbReference type="Proteomes" id="UP001498421"/>
    </source>
</evidence>
<proteinExistence type="predicted"/>
<comment type="caution">
    <text evidence="1">The sequence shown here is derived from an EMBL/GenBank/DDBJ whole genome shotgun (WGS) entry which is preliminary data.</text>
</comment>
<sequence>MRKMIQQRILSFDLVQVPHSETPLRDSINASIIVKRVTDSKVTALWPGSALHYMQVLAENRWEDYNWKYERERYGHWDHGFSWIERPELDPLGVEEQESLKNTTTIPQKDSDLSFYLWKSPPLPRTVVTSGEMDESYYEPIPQAELVKVNGLNEVNGVNGQHGVNGAVNGVSNSPIDGTNGNEVSIVIPV</sequence>
<reference evidence="1 2" key="1">
    <citation type="journal article" date="2025" name="Microbiol. Resour. Announc.">
        <title>Draft genome sequences for Neonectria magnoliae and Neonectria punicea, canker pathogens of Liriodendron tulipifera and Acer saccharum in West Virginia.</title>
        <authorList>
            <person name="Petronek H.M."/>
            <person name="Kasson M.T."/>
            <person name="Metheny A.M."/>
            <person name="Stauder C.M."/>
            <person name="Lovett B."/>
            <person name="Lynch S.C."/>
            <person name="Garnas J.R."/>
            <person name="Kasson L.R."/>
            <person name="Stajich J.E."/>
        </authorList>
    </citation>
    <scope>NUCLEOTIDE SEQUENCE [LARGE SCALE GENOMIC DNA]</scope>
    <source>
        <strain evidence="1 2">NRRL 64651</strain>
    </source>
</reference>
<name>A0ABR1HNH7_9HYPO</name>
<protein>
    <submittedName>
        <fullName evidence="1">Uncharacterized protein</fullName>
    </submittedName>
</protein>
<evidence type="ECO:0000313" key="1">
    <source>
        <dbReference type="EMBL" id="KAK7422775.1"/>
    </source>
</evidence>
<keyword evidence="2" id="KW-1185">Reference proteome</keyword>